<keyword evidence="2" id="KW-1185">Reference proteome</keyword>
<accession>A0A4Y2D7S7</accession>
<dbReference type="Proteomes" id="UP000499080">
    <property type="component" value="Unassembled WGS sequence"/>
</dbReference>
<protein>
    <recommendedName>
        <fullName evidence="3">Mos1 transposase HTH domain-containing protein</fullName>
    </recommendedName>
</protein>
<dbReference type="EMBL" id="BGPR01000311">
    <property type="protein sequence ID" value="GBM12299.1"/>
    <property type="molecule type" value="Genomic_DNA"/>
</dbReference>
<sequence length="86" mass="10013">MDSSRSAQRAVAHFLCAEEEHASQIYRKMKEVYGQQCLATCTIFRWCQHYEEGRINIKHLPHPGLPTVQDFRCEYAYAAKSSDHHT</sequence>
<name>A0A4Y2D7S7_ARAVE</name>
<comment type="caution">
    <text evidence="1">The sequence shown here is derived from an EMBL/GenBank/DDBJ whole genome shotgun (WGS) entry which is preliminary data.</text>
</comment>
<organism evidence="1 2">
    <name type="scientific">Araneus ventricosus</name>
    <name type="common">Orbweaver spider</name>
    <name type="synonym">Epeira ventricosa</name>
    <dbReference type="NCBI Taxonomy" id="182803"/>
    <lineage>
        <taxon>Eukaryota</taxon>
        <taxon>Metazoa</taxon>
        <taxon>Ecdysozoa</taxon>
        <taxon>Arthropoda</taxon>
        <taxon>Chelicerata</taxon>
        <taxon>Arachnida</taxon>
        <taxon>Araneae</taxon>
        <taxon>Araneomorphae</taxon>
        <taxon>Entelegynae</taxon>
        <taxon>Araneoidea</taxon>
        <taxon>Araneidae</taxon>
        <taxon>Araneus</taxon>
    </lineage>
</organism>
<gene>
    <name evidence="1" type="ORF">AVEN_155298_1</name>
</gene>
<dbReference type="AlphaFoldDB" id="A0A4Y2D7S7"/>
<evidence type="ECO:0000313" key="1">
    <source>
        <dbReference type="EMBL" id="GBM12299.1"/>
    </source>
</evidence>
<reference evidence="1 2" key="1">
    <citation type="journal article" date="2019" name="Sci. Rep.">
        <title>Orb-weaving spider Araneus ventricosus genome elucidates the spidroin gene catalogue.</title>
        <authorList>
            <person name="Kono N."/>
            <person name="Nakamura H."/>
            <person name="Ohtoshi R."/>
            <person name="Moran D.A.P."/>
            <person name="Shinohara A."/>
            <person name="Yoshida Y."/>
            <person name="Fujiwara M."/>
            <person name="Mori M."/>
            <person name="Tomita M."/>
            <person name="Arakawa K."/>
        </authorList>
    </citation>
    <scope>NUCLEOTIDE SEQUENCE [LARGE SCALE GENOMIC DNA]</scope>
</reference>
<evidence type="ECO:0008006" key="3">
    <source>
        <dbReference type="Google" id="ProtNLM"/>
    </source>
</evidence>
<proteinExistence type="predicted"/>
<evidence type="ECO:0000313" key="2">
    <source>
        <dbReference type="Proteomes" id="UP000499080"/>
    </source>
</evidence>